<proteinExistence type="predicted"/>
<evidence type="ECO:0008006" key="3">
    <source>
        <dbReference type="Google" id="ProtNLM"/>
    </source>
</evidence>
<dbReference type="Proteomes" id="UP000036951">
    <property type="component" value="Unassembled WGS sequence"/>
</dbReference>
<dbReference type="AlphaFoldDB" id="A0A8E1URN8"/>
<comment type="caution">
    <text evidence="1">The sequence shown here is derived from an EMBL/GenBank/DDBJ whole genome shotgun (WGS) entry which is preliminary data.</text>
</comment>
<dbReference type="InterPro" id="IPR013783">
    <property type="entry name" value="Ig-like_fold"/>
</dbReference>
<sequence>MLAATQTIYANSMKLGYCEGNAVSFYPAAKESPAGGSAVFFPETLMQAYSGTDIVSFHIWSSIMEPSTVHFAIRSSLDGGEALYEQTATLEKYGWNEVRLDKPFRIDGKAFYMSYLVEGILNIPYALSLVDGEEYICTDGSEWKSSVEGFSAAFYATVESDNLPRCNVSLGNIVMPGYARLGEPLAFSGDFINLGSVPVESLTFTYHVGDSLATETVSVTEVKPRGTGTFEMNGLRILSEGEPQVSVEISAVNGEADFDPSDNTSRTKQVLCRSVMPQRKVLLEVFSTERCTNCPTVHKQISAVADTCERIIELGHHAGFYEDNYTIAASKEYEWFYKEGRLYAPAVMLDRTEMSDNYPDIYSDGVPVVSVGASKLKTLYAEQSCAPAFVSVEPTVKTDESGNILIHVEGEQLIDTDVESPRLFVFVSEDSVYSTNQSGASGGYYHRHMARQSVTPTWGEPIDIKGYTADYTVPVQTGWDAARLSVVAFVANYDAEDKNNCRVLNAEEAKVPYEGVAGIENAIAKPMHVSWDGSTLMVKDGFSRLTVCDMSGRQVYSATADDTADLGFLDRGYYIATIICGNGQKVMKLMAD</sequence>
<name>A0A8E1URN8_9BACT</name>
<keyword evidence="2" id="KW-1185">Reference proteome</keyword>
<evidence type="ECO:0000313" key="2">
    <source>
        <dbReference type="Proteomes" id="UP000036951"/>
    </source>
</evidence>
<gene>
    <name evidence="1" type="ORF">ACU52_08820</name>
</gene>
<dbReference type="InterPro" id="IPR021615">
    <property type="entry name" value="Omp28"/>
</dbReference>
<dbReference type="Pfam" id="PF11551">
    <property type="entry name" value="Omp28"/>
    <property type="match status" value="1"/>
</dbReference>
<reference evidence="1 2" key="1">
    <citation type="submission" date="2015-06" db="EMBL/GenBank/DDBJ databases">
        <title>Prevotella sp. 109, sp. nov., a novel member of the family Prevotellaceae isolated from human faeces.</title>
        <authorList>
            <person name="Shkoporov A.N."/>
            <person name="Chaplin A.V."/>
            <person name="Kafarskaia L.I."/>
            <person name="Efimov B.A."/>
        </authorList>
    </citation>
    <scope>NUCLEOTIDE SEQUENCE [LARGE SCALE GENOMIC DNA]</scope>
    <source>
        <strain evidence="1 2">109</strain>
    </source>
</reference>
<organism evidence="1 2">
    <name type="scientific">Xylanibacter rarus</name>
    <dbReference type="NCBI Taxonomy" id="1676614"/>
    <lineage>
        <taxon>Bacteria</taxon>
        <taxon>Pseudomonadati</taxon>
        <taxon>Bacteroidota</taxon>
        <taxon>Bacteroidia</taxon>
        <taxon>Bacteroidales</taxon>
        <taxon>Prevotellaceae</taxon>
        <taxon>Xylanibacter</taxon>
    </lineage>
</organism>
<accession>A0A8E1URN8</accession>
<dbReference type="Gene3D" id="2.60.40.10">
    <property type="entry name" value="Immunoglobulins"/>
    <property type="match status" value="1"/>
</dbReference>
<evidence type="ECO:0000313" key="1">
    <source>
        <dbReference type="EMBL" id="KOO68333.1"/>
    </source>
</evidence>
<protein>
    <recommendedName>
        <fullName evidence="3">Hemin-binding protein</fullName>
    </recommendedName>
</protein>
<dbReference type="EMBL" id="LFQU01000015">
    <property type="protein sequence ID" value="KOO68333.1"/>
    <property type="molecule type" value="Genomic_DNA"/>
</dbReference>